<name>A0A1Y5TFR3_9RHOB</name>
<sequence>MVGASLALTSACQPIGALSFAATPKEQVTRASLAAGNVQLVAPFGYCVDERSVRVRATESFAMLARCDALGMRGFSASQDLAVITVTAVSTDDTSQPTVKGLATSAAPATVLDQQTRGGLPFVRLKGDGHEVDGASPEHWRSAFVVNGQLVGLALYANAGSPALNNKGALILSDLADKTRKASTIKP</sequence>
<keyword evidence="2" id="KW-1185">Reference proteome</keyword>
<protein>
    <submittedName>
        <fullName evidence="1">Uncharacterized protein</fullName>
    </submittedName>
</protein>
<dbReference type="AlphaFoldDB" id="A0A1Y5TFR3"/>
<dbReference type="EMBL" id="FWFO01000003">
    <property type="protein sequence ID" value="SLN62970.1"/>
    <property type="molecule type" value="Genomic_DNA"/>
</dbReference>
<dbReference type="Proteomes" id="UP000193077">
    <property type="component" value="Unassembled WGS sequence"/>
</dbReference>
<proteinExistence type="predicted"/>
<gene>
    <name evidence="1" type="ORF">TRL7639_03530</name>
</gene>
<accession>A0A1Y5TFR3</accession>
<evidence type="ECO:0000313" key="1">
    <source>
        <dbReference type="EMBL" id="SLN62970.1"/>
    </source>
</evidence>
<evidence type="ECO:0000313" key="2">
    <source>
        <dbReference type="Proteomes" id="UP000193077"/>
    </source>
</evidence>
<reference evidence="1 2" key="1">
    <citation type="submission" date="2017-03" db="EMBL/GenBank/DDBJ databases">
        <authorList>
            <person name="Afonso C.L."/>
            <person name="Miller P.J."/>
            <person name="Scott M.A."/>
            <person name="Spackman E."/>
            <person name="Goraichik I."/>
            <person name="Dimitrov K.M."/>
            <person name="Suarez D.L."/>
            <person name="Swayne D.E."/>
        </authorList>
    </citation>
    <scope>NUCLEOTIDE SEQUENCE [LARGE SCALE GENOMIC DNA]</scope>
    <source>
        <strain evidence="1 2">CECT 7639</strain>
    </source>
</reference>
<organism evidence="1 2">
    <name type="scientific">Falsiruegeria litorea R37</name>
    <dbReference type="NCBI Taxonomy" id="1200284"/>
    <lineage>
        <taxon>Bacteria</taxon>
        <taxon>Pseudomonadati</taxon>
        <taxon>Pseudomonadota</taxon>
        <taxon>Alphaproteobacteria</taxon>
        <taxon>Rhodobacterales</taxon>
        <taxon>Roseobacteraceae</taxon>
        <taxon>Falsiruegeria</taxon>
    </lineage>
</organism>